<dbReference type="Proteomes" id="UP001472677">
    <property type="component" value="Unassembled WGS sequence"/>
</dbReference>
<dbReference type="PANTHER" id="PTHR32054">
    <property type="entry name" value="HEAVY CHAIN, PUTATIVE, EXPRESSED-RELATED-RELATED"/>
    <property type="match status" value="1"/>
</dbReference>
<protein>
    <submittedName>
        <fullName evidence="4">Uncharacterized protein</fullName>
    </submittedName>
</protein>
<evidence type="ECO:0000256" key="1">
    <source>
        <dbReference type="ARBA" id="ARBA00005485"/>
    </source>
</evidence>
<dbReference type="Pfam" id="PF05701">
    <property type="entry name" value="WEMBL"/>
    <property type="match status" value="1"/>
</dbReference>
<evidence type="ECO:0000256" key="2">
    <source>
        <dbReference type="ARBA" id="ARBA00023054"/>
    </source>
</evidence>
<evidence type="ECO:0000256" key="3">
    <source>
        <dbReference type="SAM" id="MobiDB-lite"/>
    </source>
</evidence>
<dbReference type="InterPro" id="IPR008545">
    <property type="entry name" value="Web"/>
</dbReference>
<evidence type="ECO:0000313" key="5">
    <source>
        <dbReference type="Proteomes" id="UP001472677"/>
    </source>
</evidence>
<evidence type="ECO:0000313" key="4">
    <source>
        <dbReference type="EMBL" id="KAK8542606.1"/>
    </source>
</evidence>
<sequence>MISTLQQLPVEPENAQREAEEMNKKIEKLKLEAEASSRDTALDEIKMHYERTNAARASTPESGADDITISREEIESLNHMVEESNNIAEMKVATAMAQVEAVKARENEALKRFEVIQKEIQDMKVATADALKRADMAEAAKKVVEGELQRWREREQKKKQRRPAKPSP</sequence>
<feature type="compositionally biased region" description="Basic and acidic residues" evidence="3">
    <location>
        <begin position="147"/>
        <end position="156"/>
    </location>
</feature>
<dbReference type="PANTHER" id="PTHR32054:SF3">
    <property type="entry name" value="HEAVY CHAIN, PUTATIVE, EXPRESSED-RELATED"/>
    <property type="match status" value="1"/>
</dbReference>
<comment type="similarity">
    <text evidence="1">Belongs to the WEB family.</text>
</comment>
<keyword evidence="5" id="KW-1185">Reference proteome</keyword>
<organism evidence="4 5">
    <name type="scientific">Hibiscus sabdariffa</name>
    <name type="common">roselle</name>
    <dbReference type="NCBI Taxonomy" id="183260"/>
    <lineage>
        <taxon>Eukaryota</taxon>
        <taxon>Viridiplantae</taxon>
        <taxon>Streptophyta</taxon>
        <taxon>Embryophyta</taxon>
        <taxon>Tracheophyta</taxon>
        <taxon>Spermatophyta</taxon>
        <taxon>Magnoliopsida</taxon>
        <taxon>eudicotyledons</taxon>
        <taxon>Gunneridae</taxon>
        <taxon>Pentapetalae</taxon>
        <taxon>rosids</taxon>
        <taxon>malvids</taxon>
        <taxon>Malvales</taxon>
        <taxon>Malvaceae</taxon>
        <taxon>Malvoideae</taxon>
        <taxon>Hibiscus</taxon>
    </lineage>
</organism>
<feature type="region of interest" description="Disordered" evidence="3">
    <location>
        <begin position="147"/>
        <end position="168"/>
    </location>
</feature>
<name>A0ABR2DMG0_9ROSI</name>
<comment type="caution">
    <text evidence="4">The sequence shown here is derived from an EMBL/GenBank/DDBJ whole genome shotgun (WGS) entry which is preliminary data.</text>
</comment>
<accession>A0ABR2DMG0</accession>
<reference evidence="4 5" key="1">
    <citation type="journal article" date="2024" name="G3 (Bethesda)">
        <title>Genome assembly of Hibiscus sabdariffa L. provides insights into metabolisms of medicinal natural products.</title>
        <authorList>
            <person name="Kim T."/>
        </authorList>
    </citation>
    <scope>NUCLEOTIDE SEQUENCE [LARGE SCALE GENOMIC DNA]</scope>
    <source>
        <strain evidence="4">TK-2024</strain>
        <tissue evidence="4">Old leaves</tissue>
    </source>
</reference>
<feature type="region of interest" description="Disordered" evidence="3">
    <location>
        <begin position="1"/>
        <end position="21"/>
    </location>
</feature>
<feature type="compositionally biased region" description="Basic residues" evidence="3">
    <location>
        <begin position="157"/>
        <end position="168"/>
    </location>
</feature>
<keyword evidence="2" id="KW-0175">Coiled coil</keyword>
<dbReference type="EMBL" id="JBBPBM010000024">
    <property type="protein sequence ID" value="KAK8542606.1"/>
    <property type="molecule type" value="Genomic_DNA"/>
</dbReference>
<proteinExistence type="inferred from homology"/>
<gene>
    <name evidence="4" type="ORF">V6N12_015196</name>
</gene>